<evidence type="ECO:0000256" key="1">
    <source>
        <dbReference type="SAM" id="MobiDB-lite"/>
    </source>
</evidence>
<dbReference type="AlphaFoldDB" id="I5B6Y8"/>
<organism evidence="2 3">
    <name type="scientific">Desulfobacter postgatei 2ac9</name>
    <dbReference type="NCBI Taxonomy" id="879212"/>
    <lineage>
        <taxon>Bacteria</taxon>
        <taxon>Pseudomonadati</taxon>
        <taxon>Thermodesulfobacteriota</taxon>
        <taxon>Desulfobacteria</taxon>
        <taxon>Desulfobacterales</taxon>
        <taxon>Desulfobacteraceae</taxon>
        <taxon>Desulfobacter</taxon>
    </lineage>
</organism>
<gene>
    <name evidence="2" type="ORF">DespoDRAFT_03489</name>
</gene>
<reference evidence="2 3" key="2">
    <citation type="submission" date="2012-02" db="EMBL/GenBank/DDBJ databases">
        <title>Improved High-Quality Draft sequence of Desulfobacter postgatei 2ac9.</title>
        <authorList>
            <consortium name="US DOE Joint Genome Institute"/>
            <person name="Lucas S."/>
            <person name="Han J."/>
            <person name="Lapidus A."/>
            <person name="Cheng J.-F."/>
            <person name="Goodwin L."/>
            <person name="Pitluck S."/>
            <person name="Peters L."/>
            <person name="Ovchinnikova G."/>
            <person name="Held B."/>
            <person name="Detter J.C."/>
            <person name="Han C."/>
            <person name="Tapia R."/>
            <person name="Land M."/>
            <person name="Hauser L."/>
            <person name="Kyrpides N."/>
            <person name="Ivanova N."/>
            <person name="Pagani I."/>
            <person name="Orellana R."/>
            <person name="Lovley D."/>
            <person name="Woyke T."/>
        </authorList>
    </citation>
    <scope>NUCLEOTIDE SEQUENCE [LARGE SCALE GENOMIC DNA]</scope>
    <source>
        <strain evidence="2 3">2ac9</strain>
    </source>
</reference>
<protein>
    <submittedName>
        <fullName evidence="2">Uncharacterized protein</fullName>
    </submittedName>
</protein>
<feature type="region of interest" description="Disordered" evidence="1">
    <location>
        <begin position="1"/>
        <end position="29"/>
    </location>
</feature>
<dbReference type="EMBL" id="CM001488">
    <property type="protein sequence ID" value="EIM65251.1"/>
    <property type="molecule type" value="Genomic_DNA"/>
</dbReference>
<dbReference type="HOGENOM" id="CLU_3409141_0_0_7"/>
<keyword evidence="3" id="KW-1185">Reference proteome</keyword>
<sequence>MVSRDIIHSIHHLLPKDRNQNTEKGDFNA</sequence>
<reference evidence="2 3" key="1">
    <citation type="submission" date="2011-09" db="EMBL/GenBank/DDBJ databases">
        <authorList>
            <consortium name="US DOE Joint Genome Institute (JGI-PGF)"/>
            <person name="Lucas S."/>
            <person name="Han J."/>
            <person name="Lapidus A."/>
            <person name="Cheng J.-F."/>
            <person name="Goodwin L."/>
            <person name="Pitluck S."/>
            <person name="Peters L."/>
            <person name="Land M.L."/>
            <person name="Hauser L."/>
            <person name="Orellana R."/>
            <person name="Lovley D."/>
            <person name="Woyke T.J."/>
        </authorList>
    </citation>
    <scope>NUCLEOTIDE SEQUENCE [LARGE SCALE GENOMIC DNA]</scope>
    <source>
        <strain evidence="2 3">2ac9</strain>
    </source>
</reference>
<dbReference type="Proteomes" id="UP000005778">
    <property type="component" value="Chromosome"/>
</dbReference>
<proteinExistence type="predicted"/>
<evidence type="ECO:0000313" key="2">
    <source>
        <dbReference type="EMBL" id="EIM65251.1"/>
    </source>
</evidence>
<accession>I5B6Y8</accession>
<evidence type="ECO:0000313" key="3">
    <source>
        <dbReference type="Proteomes" id="UP000005778"/>
    </source>
</evidence>
<name>I5B6Y8_9BACT</name>